<protein>
    <submittedName>
        <fullName evidence="1">Uncharacterized protein</fullName>
    </submittedName>
</protein>
<dbReference type="AlphaFoldDB" id="A0A6P1QST4"/>
<dbReference type="Proteomes" id="UP000464318">
    <property type="component" value="Chromosome"/>
</dbReference>
<evidence type="ECO:0000313" key="2">
    <source>
        <dbReference type="Proteomes" id="UP000464318"/>
    </source>
</evidence>
<keyword evidence="2" id="KW-1185">Reference proteome</keyword>
<dbReference type="EMBL" id="CP029149">
    <property type="protein sequence ID" value="QHN64849.1"/>
    <property type="molecule type" value="Genomic_DNA"/>
</dbReference>
<dbReference type="RefSeq" id="WP_160223882.1">
    <property type="nucleotide sequence ID" value="NZ_CP029149.1"/>
</dbReference>
<name>A0A6P1QST4_9FLAO</name>
<dbReference type="OrthoDB" id="798290at2"/>
<gene>
    <name evidence="1" type="ORF">DBX24_02550</name>
</gene>
<dbReference type="KEGG" id="bcad:DBX24_02550"/>
<organism evidence="1 2">
    <name type="scientific">Bergeyella cardium</name>
    <dbReference type="NCBI Taxonomy" id="1585976"/>
    <lineage>
        <taxon>Bacteria</taxon>
        <taxon>Pseudomonadati</taxon>
        <taxon>Bacteroidota</taxon>
        <taxon>Flavobacteriia</taxon>
        <taxon>Flavobacteriales</taxon>
        <taxon>Weeksellaceae</taxon>
        <taxon>Bergeyella</taxon>
    </lineage>
</organism>
<evidence type="ECO:0000313" key="1">
    <source>
        <dbReference type="EMBL" id="QHN64849.1"/>
    </source>
</evidence>
<reference evidence="1 2" key="1">
    <citation type="submission" date="2018-04" db="EMBL/GenBank/DDBJ databases">
        <title>Characteristic and Complete Genome Sequencing of A Novel Member of Infective Endocarditis Causative Bacteria: Bergeyella cardium QL-PH.</title>
        <authorList>
            <person name="Pan H."/>
            <person name="Sun E."/>
            <person name="Zhang Y."/>
        </authorList>
    </citation>
    <scope>NUCLEOTIDE SEQUENCE [LARGE SCALE GENOMIC DNA]</scope>
    <source>
        <strain evidence="1 2">HPQL</strain>
    </source>
</reference>
<sequence>MAVNINGREYEWGDLTLILGGRDIVGFRGLKYTEKVEREAVYAKGRKPHSIQSGNESFEGEIKMLRSEYDALVDAGGGSVLSLSLDALACYGNPSQGNYMITDRIESLRFTEAAKELNQGDKFQEITLPFIALNITNQV</sequence>
<accession>A0A6P1QST4</accession>
<proteinExistence type="predicted"/>